<keyword evidence="2" id="KW-1185">Reference proteome</keyword>
<dbReference type="EMBL" id="CAJNNV010024297">
    <property type="protein sequence ID" value="CAE8609383.1"/>
    <property type="molecule type" value="Genomic_DNA"/>
</dbReference>
<accession>A0A813FA31</accession>
<feature type="non-terminal residue" evidence="1">
    <location>
        <position position="1"/>
    </location>
</feature>
<gene>
    <name evidence="1" type="ORF">PGLA1383_LOCUS27211</name>
</gene>
<dbReference type="Proteomes" id="UP000654075">
    <property type="component" value="Unassembled WGS sequence"/>
</dbReference>
<dbReference type="AlphaFoldDB" id="A0A813FA31"/>
<protein>
    <submittedName>
        <fullName evidence="1">Uncharacterized protein</fullName>
    </submittedName>
</protein>
<comment type="caution">
    <text evidence="1">The sequence shown here is derived from an EMBL/GenBank/DDBJ whole genome shotgun (WGS) entry which is preliminary data.</text>
</comment>
<evidence type="ECO:0000313" key="2">
    <source>
        <dbReference type="Proteomes" id="UP000654075"/>
    </source>
</evidence>
<reference evidence="1" key="1">
    <citation type="submission" date="2021-02" db="EMBL/GenBank/DDBJ databases">
        <authorList>
            <person name="Dougan E. K."/>
            <person name="Rhodes N."/>
            <person name="Thang M."/>
            <person name="Chan C."/>
        </authorList>
    </citation>
    <scope>NUCLEOTIDE SEQUENCE</scope>
</reference>
<name>A0A813FA31_POLGL</name>
<proteinExistence type="predicted"/>
<feature type="non-terminal residue" evidence="1">
    <location>
        <position position="86"/>
    </location>
</feature>
<dbReference type="OrthoDB" id="10581502at2759"/>
<evidence type="ECO:0000313" key="1">
    <source>
        <dbReference type="EMBL" id="CAE8609383.1"/>
    </source>
</evidence>
<sequence>AMVVSDLEALCRTEAQRVLTALRSNRRFGSQSRCWRELEEGSPLRRLSEWRSAPSAAAPSEGLLEPLLCIIRSPEFGGPATCVALE</sequence>
<organism evidence="1 2">
    <name type="scientific">Polarella glacialis</name>
    <name type="common">Dinoflagellate</name>
    <dbReference type="NCBI Taxonomy" id="89957"/>
    <lineage>
        <taxon>Eukaryota</taxon>
        <taxon>Sar</taxon>
        <taxon>Alveolata</taxon>
        <taxon>Dinophyceae</taxon>
        <taxon>Suessiales</taxon>
        <taxon>Suessiaceae</taxon>
        <taxon>Polarella</taxon>
    </lineage>
</organism>